<reference evidence="1" key="1">
    <citation type="submission" date="2023-07" db="EMBL/GenBank/DDBJ databases">
        <authorList>
            <consortium name="CYATHOMIX"/>
        </authorList>
    </citation>
    <scope>NUCLEOTIDE SEQUENCE</scope>
    <source>
        <strain evidence="1">N/A</strain>
    </source>
</reference>
<dbReference type="AlphaFoldDB" id="A0AA36HHW4"/>
<organism evidence="1 2">
    <name type="scientific">Cylicocyclus nassatus</name>
    <name type="common">Nematode worm</name>
    <dbReference type="NCBI Taxonomy" id="53992"/>
    <lineage>
        <taxon>Eukaryota</taxon>
        <taxon>Metazoa</taxon>
        <taxon>Ecdysozoa</taxon>
        <taxon>Nematoda</taxon>
        <taxon>Chromadorea</taxon>
        <taxon>Rhabditida</taxon>
        <taxon>Rhabditina</taxon>
        <taxon>Rhabditomorpha</taxon>
        <taxon>Strongyloidea</taxon>
        <taxon>Strongylidae</taxon>
        <taxon>Cylicocyclus</taxon>
    </lineage>
</organism>
<name>A0AA36HHW4_CYLNA</name>
<evidence type="ECO:0000313" key="1">
    <source>
        <dbReference type="EMBL" id="CAJ0610706.1"/>
    </source>
</evidence>
<protein>
    <submittedName>
        <fullName evidence="1">Uncharacterized protein</fullName>
    </submittedName>
</protein>
<dbReference type="Proteomes" id="UP001176961">
    <property type="component" value="Unassembled WGS sequence"/>
</dbReference>
<comment type="caution">
    <text evidence="1">The sequence shown here is derived from an EMBL/GenBank/DDBJ whole genome shotgun (WGS) entry which is preliminary data.</text>
</comment>
<gene>
    <name evidence="1" type="ORF">CYNAS_LOCUS22689</name>
</gene>
<accession>A0AA36HHW4</accession>
<keyword evidence="2" id="KW-1185">Reference proteome</keyword>
<evidence type="ECO:0000313" key="2">
    <source>
        <dbReference type="Proteomes" id="UP001176961"/>
    </source>
</evidence>
<sequence>MGHFDTLLAWNNDQLPEDEKLSFTGRRAYAQVNSYINEDKHDTIAPGAMTIQKYCNKVFGEDNWLEFDRRGSIYNLTRTLNGRGYLENTTDIYELMNGRPFVSKEERKYFKLTQMMCYFSTPMRFRGMLNRVYGAIAAGKPTTCDNWDMTKSYYNLLGCPDTDWNSFVDMAIEDFKRRQALMKKVIGQNKIFIDPKGKRTPIEDKNPGHIFVHESKAYMIFVTKLREMGIRVVQDDENSKQTVTNARQNAIRKYLKANNGIGYSKKWNDAEKAYADKVRARYETSMSSTPCEEKTTGLDMDLFKEFSEKCNKEREAEDQKDQAKVEAAMALCKYDTGELK</sequence>
<proteinExistence type="predicted"/>
<dbReference type="EMBL" id="CATQJL010000361">
    <property type="protein sequence ID" value="CAJ0610706.1"/>
    <property type="molecule type" value="Genomic_DNA"/>
</dbReference>